<dbReference type="Gene3D" id="2.10.230.10">
    <property type="entry name" value="Heat shock protein DnaJ, cysteine-rich domain"/>
    <property type="match status" value="1"/>
</dbReference>
<evidence type="ECO:0000313" key="3">
    <source>
        <dbReference type="EMBL" id="AFZ80583.1"/>
    </source>
</evidence>
<dbReference type="GO" id="GO:0030544">
    <property type="term" value="F:Hsp70 protein binding"/>
    <property type="evidence" value="ECO:0007669"/>
    <property type="project" value="InterPro"/>
</dbReference>
<keyword evidence="1" id="KW-1133">Transmembrane helix</keyword>
<proteinExistence type="predicted"/>
<dbReference type="InterPro" id="IPR001623">
    <property type="entry name" value="DnaJ_domain"/>
</dbReference>
<evidence type="ECO:0000256" key="1">
    <source>
        <dbReference type="SAM" id="Phobius"/>
    </source>
</evidence>
<dbReference type="eggNOG" id="KOG0712">
    <property type="taxonomic scope" value="Eukaryota"/>
</dbReference>
<evidence type="ECO:0000313" key="4">
    <source>
        <dbReference type="Proteomes" id="UP000031512"/>
    </source>
</evidence>
<dbReference type="InterPro" id="IPR044713">
    <property type="entry name" value="DNJA1/2-like"/>
</dbReference>
<dbReference type="InterPro" id="IPR018253">
    <property type="entry name" value="DnaJ_domain_CS"/>
</dbReference>
<dbReference type="Gene3D" id="2.60.260.20">
    <property type="entry name" value="Urease metallochaperone UreE, N-terminal domain"/>
    <property type="match status" value="2"/>
</dbReference>
<dbReference type="SMART" id="SM00271">
    <property type="entry name" value="DnaJ"/>
    <property type="match status" value="1"/>
</dbReference>
<dbReference type="EMBL" id="CP001669">
    <property type="protein sequence ID" value="AFZ80583.1"/>
    <property type="molecule type" value="Genomic_DNA"/>
</dbReference>
<dbReference type="PANTHER" id="PTHR43888">
    <property type="entry name" value="DNAJ-LIKE-2, ISOFORM A-RELATED"/>
    <property type="match status" value="1"/>
</dbReference>
<dbReference type="CDD" id="cd06257">
    <property type="entry name" value="DnaJ"/>
    <property type="match status" value="1"/>
</dbReference>
<dbReference type="RefSeq" id="XP_004830249.1">
    <property type="nucleotide sequence ID" value="XM_004830192.1"/>
</dbReference>
<keyword evidence="1" id="KW-0812">Transmembrane</keyword>
<dbReference type="InterPro" id="IPR036869">
    <property type="entry name" value="J_dom_sf"/>
</dbReference>
<dbReference type="AlphaFoldDB" id="L0AZ96"/>
<dbReference type="PRINTS" id="PR00625">
    <property type="entry name" value="JDOMAIN"/>
</dbReference>
<dbReference type="SUPFAM" id="SSF49493">
    <property type="entry name" value="HSP40/DnaJ peptide-binding domain"/>
    <property type="match status" value="2"/>
</dbReference>
<dbReference type="Pfam" id="PF00226">
    <property type="entry name" value="DnaJ"/>
    <property type="match status" value="1"/>
</dbReference>
<dbReference type="Proteomes" id="UP000031512">
    <property type="component" value="Chromosome 1"/>
</dbReference>
<dbReference type="FunFam" id="2.60.260.20:FF:000013">
    <property type="entry name" value="DnaJ subfamily B member 11"/>
    <property type="match status" value="1"/>
</dbReference>
<dbReference type="GO" id="GO:0051082">
    <property type="term" value="F:unfolded protein binding"/>
    <property type="evidence" value="ECO:0007669"/>
    <property type="project" value="InterPro"/>
</dbReference>
<keyword evidence="1" id="KW-0472">Membrane</keyword>
<reference evidence="3 4" key="1">
    <citation type="journal article" date="2012" name="BMC Genomics">
        <title>Comparative genomic analysis and phylogenetic position of Theileria equi.</title>
        <authorList>
            <person name="Kappmeyer L.S."/>
            <person name="Thiagarajan M."/>
            <person name="Herndon D.R."/>
            <person name="Ramsay J.D."/>
            <person name="Caler E."/>
            <person name="Djikeng A."/>
            <person name="Gillespie J.J."/>
            <person name="Lau A.O."/>
            <person name="Roalson E.H."/>
            <person name="Silva J.C."/>
            <person name="Silva M.G."/>
            <person name="Suarez C.E."/>
            <person name="Ueti M.W."/>
            <person name="Nene V.M."/>
            <person name="Mealey R.H."/>
            <person name="Knowles D.P."/>
            <person name="Brayton K.A."/>
        </authorList>
    </citation>
    <scope>NUCLEOTIDE SEQUENCE [LARGE SCALE GENOMIC DNA]</scope>
    <source>
        <strain evidence="3 4">WA</strain>
    </source>
</reference>
<accession>L0AZ96</accession>
<keyword evidence="4" id="KW-1185">Reference proteome</keyword>
<dbReference type="SUPFAM" id="SSF46565">
    <property type="entry name" value="Chaperone J-domain"/>
    <property type="match status" value="1"/>
</dbReference>
<dbReference type="CDD" id="cd10747">
    <property type="entry name" value="DnaJ_C"/>
    <property type="match status" value="1"/>
</dbReference>
<dbReference type="GO" id="GO:0006457">
    <property type="term" value="P:protein folding"/>
    <property type="evidence" value="ECO:0007669"/>
    <property type="project" value="InterPro"/>
</dbReference>
<dbReference type="OrthoDB" id="550424at2759"/>
<protein>
    <submittedName>
        <fullName evidence="3">DnaJ domain containing protein</fullName>
    </submittedName>
</protein>
<dbReference type="PROSITE" id="PS00636">
    <property type="entry name" value="DNAJ_1"/>
    <property type="match status" value="1"/>
</dbReference>
<organism evidence="3 4">
    <name type="scientific">Theileria equi strain WA</name>
    <dbReference type="NCBI Taxonomy" id="1537102"/>
    <lineage>
        <taxon>Eukaryota</taxon>
        <taxon>Sar</taxon>
        <taxon>Alveolata</taxon>
        <taxon>Apicomplexa</taxon>
        <taxon>Aconoidasida</taxon>
        <taxon>Piroplasmida</taxon>
        <taxon>Theileriidae</taxon>
        <taxon>Theileria</taxon>
    </lineage>
</organism>
<feature type="transmembrane region" description="Helical" evidence="1">
    <location>
        <begin position="9"/>
        <end position="26"/>
    </location>
</feature>
<dbReference type="PROSITE" id="PS50076">
    <property type="entry name" value="DNAJ_2"/>
    <property type="match status" value="1"/>
</dbReference>
<feature type="domain" description="J" evidence="2">
    <location>
        <begin position="50"/>
        <end position="114"/>
    </location>
</feature>
<name>L0AZ96_THEEQ</name>
<gene>
    <name evidence="3" type="ORF">BEWA_034410</name>
</gene>
<dbReference type="Gene3D" id="1.10.287.110">
    <property type="entry name" value="DnaJ domain"/>
    <property type="match status" value="1"/>
</dbReference>
<dbReference type="InterPro" id="IPR002939">
    <property type="entry name" value="DnaJ_C"/>
</dbReference>
<dbReference type="STRING" id="1537102.L0AZ96"/>
<sequence>MGKFCRSKYIALIVLFYGILFGNIFIKGWTFGFNDDFYDHGESQHAGKRCPYDVLGIQKSSSHKEVRKAFLKLSKKYHPDLNSEPDAADKFKEINEAYEILSNNDKREAYDAHGFAGLDRLGRMNDMGGDGDFDFDNIFSSFFGGGFGYGGSREPRKAESLVYPVSLSLDMLYSGHEFEVKLEIPRLCKKYDECEVRRPDCHGPQIRVVTQQRGPGMFVQHQMKDPTCIGRNKGWKEGCKACPNGPNYMEKMTLTVTVEPGSRHEQKIVFEGKGQEQPGMQRGNIIFVINEKPHPKYKRDGNDLHCDLDITLKESLLGFSKNLDIFGKDSILVTQSGITPHNNIIKISGKGMPILGSSRFGNLYITINVIYPKKLSTSQIHLLEKAL</sequence>
<dbReference type="GeneID" id="15803501"/>
<dbReference type="Pfam" id="PF01556">
    <property type="entry name" value="DnaJ_C"/>
    <property type="match status" value="1"/>
</dbReference>
<dbReference type="KEGG" id="beq:BEWA_034410"/>
<dbReference type="VEuPathDB" id="PiroplasmaDB:BEWA_034410"/>
<evidence type="ECO:0000259" key="2">
    <source>
        <dbReference type="PROSITE" id="PS50076"/>
    </source>
</evidence>
<dbReference type="InterPro" id="IPR008971">
    <property type="entry name" value="HSP40/DnaJ_pept-bd"/>
</dbReference>